<dbReference type="RefSeq" id="WP_279572048.1">
    <property type="nucleotide sequence ID" value="NZ_LWID01000001.1"/>
</dbReference>
<reference evidence="8" key="1">
    <citation type="submission" date="2016-03" db="EMBL/GenBank/DDBJ databases">
        <title>Co-evolution between Pasteurellaceae and their hosts.</title>
        <authorList>
            <person name="Hansen M.J."/>
            <person name="Bojesen A.M."/>
            <person name="Planet P."/>
        </authorList>
    </citation>
    <scope>NUCLEOTIDE SEQUENCE</scope>
    <source>
        <strain evidence="8">146/S8/89</strain>
    </source>
</reference>
<sequence>MGNQRITKHFAIYGKVQGVGFRYFTWKQAKQMQITGWVKNLEDNSVQVLAQGSEEDIALFKQWLEQGPKQAKVELVLELEQGQVVEQVYSQFSIKY</sequence>
<evidence type="ECO:0000256" key="2">
    <source>
        <dbReference type="ARBA" id="ARBA00012150"/>
    </source>
</evidence>
<dbReference type="PANTHER" id="PTHR47268">
    <property type="entry name" value="ACYLPHOSPHATASE"/>
    <property type="match status" value="1"/>
</dbReference>
<dbReference type="InterPro" id="IPR036046">
    <property type="entry name" value="Acylphosphatase-like_dom_sf"/>
</dbReference>
<gene>
    <name evidence="8" type="ORF">A6A20_02800</name>
</gene>
<dbReference type="GO" id="GO:0003998">
    <property type="term" value="F:acylphosphatase activity"/>
    <property type="evidence" value="ECO:0007669"/>
    <property type="project" value="UniProtKB-EC"/>
</dbReference>
<dbReference type="InterPro" id="IPR020456">
    <property type="entry name" value="Acylphosphatase"/>
</dbReference>
<organism evidence="8 9">
    <name type="scientific">Volucribacter amazonae</name>
    <dbReference type="NCBI Taxonomy" id="256731"/>
    <lineage>
        <taxon>Bacteria</taxon>
        <taxon>Pseudomonadati</taxon>
        <taxon>Pseudomonadota</taxon>
        <taxon>Gammaproteobacteria</taxon>
        <taxon>Pasteurellales</taxon>
        <taxon>Pasteurellaceae</taxon>
        <taxon>Volucribacter</taxon>
    </lineage>
</organism>
<evidence type="ECO:0000313" key="8">
    <source>
        <dbReference type="EMBL" id="MDG6894576.1"/>
    </source>
</evidence>
<accession>A0A9X4PBY6</accession>
<comment type="caution">
    <text evidence="8">The sequence shown here is derived from an EMBL/GenBank/DDBJ whole genome shotgun (WGS) entry which is preliminary data.</text>
</comment>
<evidence type="ECO:0000256" key="6">
    <source>
        <dbReference type="RuleBase" id="RU004168"/>
    </source>
</evidence>
<keyword evidence="9" id="KW-1185">Reference proteome</keyword>
<feature type="active site" evidence="5">
    <location>
        <position position="22"/>
    </location>
</feature>
<name>A0A9X4PBY6_9PAST</name>
<proteinExistence type="inferred from homology"/>
<dbReference type="InterPro" id="IPR001792">
    <property type="entry name" value="Acylphosphatase-like_dom"/>
</dbReference>
<evidence type="ECO:0000313" key="9">
    <source>
        <dbReference type="Proteomes" id="UP001155500"/>
    </source>
</evidence>
<evidence type="ECO:0000256" key="4">
    <source>
        <dbReference type="ARBA" id="ARBA00047645"/>
    </source>
</evidence>
<dbReference type="SUPFAM" id="SSF54975">
    <property type="entry name" value="Acylphosphatase/BLUF domain-like"/>
    <property type="match status" value="1"/>
</dbReference>
<comment type="catalytic activity">
    <reaction evidence="4 5">
        <text>an acyl phosphate + H2O = a carboxylate + phosphate + H(+)</text>
        <dbReference type="Rhea" id="RHEA:14965"/>
        <dbReference type="ChEBI" id="CHEBI:15377"/>
        <dbReference type="ChEBI" id="CHEBI:15378"/>
        <dbReference type="ChEBI" id="CHEBI:29067"/>
        <dbReference type="ChEBI" id="CHEBI:43474"/>
        <dbReference type="ChEBI" id="CHEBI:59918"/>
        <dbReference type="EC" id="3.6.1.7"/>
    </reaction>
</comment>
<dbReference type="Gene3D" id="3.30.70.100">
    <property type="match status" value="1"/>
</dbReference>
<dbReference type="InterPro" id="IPR017968">
    <property type="entry name" value="Acylphosphatase_CS"/>
</dbReference>
<evidence type="ECO:0000256" key="5">
    <source>
        <dbReference type="PROSITE-ProRule" id="PRU00520"/>
    </source>
</evidence>
<dbReference type="EMBL" id="LWID01000001">
    <property type="protein sequence ID" value="MDG6894576.1"/>
    <property type="molecule type" value="Genomic_DNA"/>
</dbReference>
<dbReference type="PANTHER" id="PTHR47268:SF4">
    <property type="entry name" value="ACYLPHOSPHATASE"/>
    <property type="match status" value="1"/>
</dbReference>
<evidence type="ECO:0000256" key="1">
    <source>
        <dbReference type="ARBA" id="ARBA00005614"/>
    </source>
</evidence>
<keyword evidence="5" id="KW-0378">Hydrolase</keyword>
<feature type="domain" description="Acylphosphatase-like" evidence="7">
    <location>
        <begin position="7"/>
        <end position="96"/>
    </location>
</feature>
<dbReference type="PRINTS" id="PR00112">
    <property type="entry name" value="ACYLPHPHTASE"/>
</dbReference>
<feature type="active site" evidence="5">
    <location>
        <position position="40"/>
    </location>
</feature>
<dbReference type="PROSITE" id="PS00150">
    <property type="entry name" value="ACYLPHOSPHATASE_1"/>
    <property type="match status" value="1"/>
</dbReference>
<evidence type="ECO:0000259" key="7">
    <source>
        <dbReference type="PROSITE" id="PS51160"/>
    </source>
</evidence>
<dbReference type="AlphaFoldDB" id="A0A9X4PBY6"/>
<dbReference type="Pfam" id="PF00708">
    <property type="entry name" value="Acylphosphatase"/>
    <property type="match status" value="1"/>
</dbReference>
<dbReference type="Proteomes" id="UP001155500">
    <property type="component" value="Unassembled WGS sequence"/>
</dbReference>
<dbReference type="NCBIfam" id="NF011019">
    <property type="entry name" value="PRK14448.1"/>
    <property type="match status" value="1"/>
</dbReference>
<protein>
    <recommendedName>
        <fullName evidence="3 5">acylphosphatase</fullName>
        <ecNumber evidence="2 5">3.6.1.7</ecNumber>
    </recommendedName>
</protein>
<dbReference type="EC" id="3.6.1.7" evidence="2 5"/>
<evidence type="ECO:0000256" key="3">
    <source>
        <dbReference type="ARBA" id="ARBA00015991"/>
    </source>
</evidence>
<dbReference type="PROSITE" id="PS51160">
    <property type="entry name" value="ACYLPHOSPHATASE_3"/>
    <property type="match status" value="1"/>
</dbReference>
<comment type="similarity">
    <text evidence="1 6">Belongs to the acylphosphatase family.</text>
</comment>